<dbReference type="InterPro" id="IPR036291">
    <property type="entry name" value="NAD(P)-bd_dom_sf"/>
</dbReference>
<reference evidence="2" key="1">
    <citation type="submission" date="2018-05" db="EMBL/GenBank/DDBJ databases">
        <authorList>
            <person name="Lanie J.A."/>
            <person name="Ng W.-L."/>
            <person name="Kazmierczak K.M."/>
            <person name="Andrzejewski T.M."/>
            <person name="Davidsen T.M."/>
            <person name="Wayne K.J."/>
            <person name="Tettelin H."/>
            <person name="Glass J.I."/>
            <person name="Rusch D."/>
            <person name="Podicherti R."/>
            <person name="Tsui H.-C.T."/>
            <person name="Winkler M.E."/>
        </authorList>
    </citation>
    <scope>NUCLEOTIDE SEQUENCE</scope>
</reference>
<dbReference type="GO" id="GO:0008670">
    <property type="term" value="F:2,4-dienoyl-CoA reductase (NADPH) activity"/>
    <property type="evidence" value="ECO:0007669"/>
    <property type="project" value="TreeGrafter"/>
</dbReference>
<dbReference type="EMBL" id="UINC01023750">
    <property type="protein sequence ID" value="SVA96034.1"/>
    <property type="molecule type" value="Genomic_DNA"/>
</dbReference>
<keyword evidence="1" id="KW-0560">Oxidoreductase</keyword>
<dbReference type="CDD" id="cd05369">
    <property type="entry name" value="TER_DECR_SDR_a"/>
    <property type="match status" value="1"/>
</dbReference>
<dbReference type="GO" id="GO:0005739">
    <property type="term" value="C:mitochondrion"/>
    <property type="evidence" value="ECO:0007669"/>
    <property type="project" value="TreeGrafter"/>
</dbReference>
<proteinExistence type="predicted"/>
<dbReference type="AlphaFoldDB" id="A0A382A3U3"/>
<evidence type="ECO:0000256" key="1">
    <source>
        <dbReference type="ARBA" id="ARBA00023002"/>
    </source>
</evidence>
<sequence length="291" mass="31973">MKFSGMLKDDTLKGKVILITGGGTGLGKSMGAYFMELGANLIITSRKQEVLDKTAEEFSKYTGQVFPVTGDVRDHKDVKNVIDKSLEKFGKIDCLLNNAAGNFISPTERLTPKAFDVVVDIVLKGTYNFSLLLGKHWIEKKHPGVMLNIVTTYAWTGSSFVAPSAAAKGGVLALTRSLASEWVKYGIRCNAIAPGPFPTKGAWDRLFPKPISTFFNFEKSLPMKRYGNHQELANLAAYMLSDYSGYMNGEVVTLDGGEWINNAGEFNKLEKVPKSAWALIERAVRGKKKTS</sequence>
<dbReference type="SUPFAM" id="SSF51735">
    <property type="entry name" value="NAD(P)-binding Rossmann-fold domains"/>
    <property type="match status" value="1"/>
</dbReference>
<dbReference type="Pfam" id="PF13561">
    <property type="entry name" value="adh_short_C2"/>
    <property type="match status" value="1"/>
</dbReference>
<dbReference type="FunFam" id="3.40.50.720:FF:000084">
    <property type="entry name" value="Short-chain dehydrogenase reductase"/>
    <property type="match status" value="1"/>
</dbReference>
<evidence type="ECO:0008006" key="3">
    <source>
        <dbReference type="Google" id="ProtNLM"/>
    </source>
</evidence>
<dbReference type="PRINTS" id="PR00081">
    <property type="entry name" value="GDHRDH"/>
</dbReference>
<dbReference type="PANTHER" id="PTHR43658">
    <property type="entry name" value="SHORT-CHAIN DEHYDROGENASE/REDUCTASE"/>
    <property type="match status" value="1"/>
</dbReference>
<evidence type="ECO:0000313" key="2">
    <source>
        <dbReference type="EMBL" id="SVA96034.1"/>
    </source>
</evidence>
<dbReference type="Gene3D" id="3.40.50.720">
    <property type="entry name" value="NAD(P)-binding Rossmann-like Domain"/>
    <property type="match status" value="1"/>
</dbReference>
<organism evidence="2">
    <name type="scientific">marine metagenome</name>
    <dbReference type="NCBI Taxonomy" id="408172"/>
    <lineage>
        <taxon>unclassified sequences</taxon>
        <taxon>metagenomes</taxon>
        <taxon>ecological metagenomes</taxon>
    </lineage>
</organism>
<dbReference type="PANTHER" id="PTHR43658:SF8">
    <property type="entry name" value="17-BETA-HYDROXYSTEROID DEHYDROGENASE 14-RELATED"/>
    <property type="match status" value="1"/>
</dbReference>
<dbReference type="PRINTS" id="PR00080">
    <property type="entry name" value="SDRFAMILY"/>
</dbReference>
<accession>A0A382A3U3</accession>
<dbReference type="InterPro" id="IPR002347">
    <property type="entry name" value="SDR_fam"/>
</dbReference>
<gene>
    <name evidence="2" type="ORF">METZ01_LOCUS148888</name>
</gene>
<protein>
    <recommendedName>
        <fullName evidence="3">Short-chain dehydrogenase</fullName>
    </recommendedName>
</protein>
<name>A0A382A3U3_9ZZZZ</name>
<dbReference type="GO" id="GO:0006635">
    <property type="term" value="P:fatty acid beta-oxidation"/>
    <property type="evidence" value="ECO:0007669"/>
    <property type="project" value="TreeGrafter"/>
</dbReference>